<dbReference type="GeneID" id="20321881"/>
<dbReference type="RefSeq" id="XP_009171554.1">
    <property type="nucleotide sequence ID" value="XM_009173290.1"/>
</dbReference>
<gene>
    <name evidence="2" type="ORF">T265_07702</name>
</gene>
<sequence length="116" mass="13284">MTQHIDVATEYNREAFKGIQATVARFVGRYYVCRSVYDGNAYLVEQPGNKGLVTKELMQKSSASSKTQCSHLRRARQQFNRSRRNERKTEGNQVVHQVRQSQHARAGIIYGEPRGP</sequence>
<organism evidence="2 3">
    <name type="scientific">Opisthorchis viverrini</name>
    <name type="common">Southeast Asian liver fluke</name>
    <dbReference type="NCBI Taxonomy" id="6198"/>
    <lineage>
        <taxon>Eukaryota</taxon>
        <taxon>Metazoa</taxon>
        <taxon>Spiralia</taxon>
        <taxon>Lophotrochozoa</taxon>
        <taxon>Platyhelminthes</taxon>
        <taxon>Trematoda</taxon>
        <taxon>Digenea</taxon>
        <taxon>Opisthorchiida</taxon>
        <taxon>Opisthorchiata</taxon>
        <taxon>Opisthorchiidae</taxon>
        <taxon>Opisthorchis</taxon>
    </lineage>
</organism>
<feature type="compositionally biased region" description="Basic residues" evidence="1">
    <location>
        <begin position="71"/>
        <end position="86"/>
    </location>
</feature>
<evidence type="ECO:0000313" key="3">
    <source>
        <dbReference type="Proteomes" id="UP000054324"/>
    </source>
</evidence>
<name>A0A074ZGD0_OPIVI</name>
<dbReference type="EMBL" id="KL596800">
    <property type="protein sequence ID" value="KER24702.1"/>
    <property type="molecule type" value="Genomic_DNA"/>
</dbReference>
<accession>A0A074ZGD0</accession>
<keyword evidence="3" id="KW-1185">Reference proteome</keyword>
<protein>
    <submittedName>
        <fullName evidence="2">Uncharacterized protein</fullName>
    </submittedName>
</protein>
<reference evidence="2 3" key="1">
    <citation type="submission" date="2013-11" db="EMBL/GenBank/DDBJ databases">
        <title>Opisthorchis viverrini - life in the bile duct.</title>
        <authorList>
            <person name="Young N.D."/>
            <person name="Nagarajan N."/>
            <person name="Lin S.J."/>
            <person name="Korhonen P.K."/>
            <person name="Jex A.R."/>
            <person name="Hall R.S."/>
            <person name="Safavi-Hemami H."/>
            <person name="Kaewkong W."/>
            <person name="Bertrand D."/>
            <person name="Gao S."/>
            <person name="Seet Q."/>
            <person name="Wongkham S."/>
            <person name="Teh B.T."/>
            <person name="Wongkham C."/>
            <person name="Intapan P.M."/>
            <person name="Maleewong W."/>
            <person name="Yang X."/>
            <person name="Hu M."/>
            <person name="Wang Z."/>
            <person name="Hofmann A."/>
            <person name="Sternberg P.W."/>
            <person name="Tan P."/>
            <person name="Wang J."/>
            <person name="Gasser R.B."/>
        </authorList>
    </citation>
    <scope>NUCLEOTIDE SEQUENCE [LARGE SCALE GENOMIC DNA]</scope>
</reference>
<dbReference type="CTD" id="20321881"/>
<dbReference type="AlphaFoldDB" id="A0A074ZGD0"/>
<dbReference type="Proteomes" id="UP000054324">
    <property type="component" value="Unassembled WGS sequence"/>
</dbReference>
<evidence type="ECO:0000313" key="2">
    <source>
        <dbReference type="EMBL" id="KER24702.1"/>
    </source>
</evidence>
<feature type="region of interest" description="Disordered" evidence="1">
    <location>
        <begin position="63"/>
        <end position="116"/>
    </location>
</feature>
<dbReference type="KEGG" id="ovi:T265_07702"/>
<evidence type="ECO:0000256" key="1">
    <source>
        <dbReference type="SAM" id="MobiDB-lite"/>
    </source>
</evidence>
<feature type="compositionally biased region" description="Polar residues" evidence="1">
    <location>
        <begin position="91"/>
        <end position="103"/>
    </location>
</feature>
<proteinExistence type="predicted"/>